<evidence type="ECO:0000256" key="3">
    <source>
        <dbReference type="SAM" id="Coils"/>
    </source>
</evidence>
<dbReference type="AlphaFoldDB" id="A0AAQ2ITD2"/>
<sequence length="418" mass="46074">MDVVKKKSQNKLLLGKYQIGIAAFLLVIALFVWAMQTANSVSLSRKDILVEQVVYGDLDVTTEGYGILSSNKQQLLTALTQATVKEVVLKPGAYVTEGSVIVRLDNPELLQELNNAEQGLVQIKANLRQLKLNNQRELLNESANLAEMSAQYEAATLDRQAEEKLIETGIVSQLTFQQSVLDERQLGKRIDILEQRIEQLKLVHQESVNILQEQVKQQQGQVNNAQSRLAALEIKAGFTGVLQELHVELGQSLSPGQEIALVGSVTDLIALIRVPQSQVQQVAIGQVATVNTRQDQIVGHVMRIDPIVQDNTVEVEIALPSELPVSARPQLNVNAMITADTLQQIHYIKRPANARAHSEIDLYRLDDHSSTAQLQTLKLGKLAGRYIEVVSGAAVNDVFIISDLSNLKNTVPEVTITQ</sequence>
<dbReference type="Proteomes" id="UP000305423">
    <property type="component" value="Unassembled WGS sequence"/>
</dbReference>
<feature type="coiled-coil region" evidence="3">
    <location>
        <begin position="183"/>
        <end position="235"/>
    </location>
</feature>
<feature type="transmembrane region" description="Helical" evidence="4">
    <location>
        <begin position="12"/>
        <end position="35"/>
    </location>
</feature>
<dbReference type="Gene3D" id="1.10.287.470">
    <property type="entry name" value="Helix hairpin bin"/>
    <property type="match status" value="1"/>
</dbReference>
<gene>
    <name evidence="5" type="ORF">CWB74_06210</name>
</gene>
<dbReference type="GO" id="GO:0030313">
    <property type="term" value="C:cell envelope"/>
    <property type="evidence" value="ECO:0007669"/>
    <property type="project" value="UniProtKB-SubCell"/>
</dbReference>
<reference evidence="5 6" key="1">
    <citation type="submission" date="2017-12" db="EMBL/GenBank/DDBJ databases">
        <authorList>
            <person name="Paulsen S."/>
            <person name="Gram L.K."/>
        </authorList>
    </citation>
    <scope>NUCLEOTIDE SEQUENCE [LARGE SCALE GENOMIC DNA]</scope>
    <source>
        <strain evidence="5 6">S1607</strain>
    </source>
</reference>
<keyword evidence="4" id="KW-0812">Transmembrane</keyword>
<name>A0AAQ2ITD2_PSEO7</name>
<keyword evidence="2 3" id="KW-0175">Coiled coil</keyword>
<evidence type="ECO:0000313" key="6">
    <source>
        <dbReference type="Proteomes" id="UP000305423"/>
    </source>
</evidence>
<evidence type="ECO:0000256" key="1">
    <source>
        <dbReference type="ARBA" id="ARBA00004196"/>
    </source>
</evidence>
<feature type="coiled-coil region" evidence="3">
    <location>
        <begin position="106"/>
        <end position="140"/>
    </location>
</feature>
<keyword evidence="4" id="KW-1133">Transmembrane helix</keyword>
<evidence type="ECO:0000256" key="2">
    <source>
        <dbReference type="ARBA" id="ARBA00023054"/>
    </source>
</evidence>
<dbReference type="InterPro" id="IPR050465">
    <property type="entry name" value="UPF0194_transport"/>
</dbReference>
<dbReference type="PANTHER" id="PTHR32347:SF23">
    <property type="entry name" value="BLL5650 PROTEIN"/>
    <property type="match status" value="1"/>
</dbReference>
<accession>A0AAQ2ITD2</accession>
<comment type="subcellular location">
    <subcellularLocation>
        <location evidence="1">Cell envelope</location>
    </subcellularLocation>
</comment>
<comment type="caution">
    <text evidence="5">The sequence shown here is derived from an EMBL/GenBank/DDBJ whole genome shotgun (WGS) entry which is preliminary data.</text>
</comment>
<protein>
    <submittedName>
        <fullName evidence="5">RND transporter</fullName>
    </submittedName>
</protein>
<dbReference type="Gene3D" id="2.40.30.170">
    <property type="match status" value="1"/>
</dbReference>
<reference evidence="6" key="2">
    <citation type="submission" date="2019-06" db="EMBL/GenBank/DDBJ databases">
        <title>Co-occurence of chitin degradation, pigmentation and bioactivity in marine Pseudoalteromonas.</title>
        <authorList>
            <person name="Sonnenschein E.C."/>
            <person name="Bech P.K."/>
        </authorList>
    </citation>
    <scope>NUCLEOTIDE SEQUENCE [LARGE SCALE GENOMIC DNA]</scope>
    <source>
        <strain evidence="6">S1607</strain>
    </source>
</reference>
<dbReference type="PANTHER" id="PTHR32347">
    <property type="entry name" value="EFFLUX SYSTEM COMPONENT YKNX-RELATED"/>
    <property type="match status" value="1"/>
</dbReference>
<organism evidence="5 6">
    <name type="scientific">Pseudoalteromonas piscicida</name>
    <dbReference type="NCBI Taxonomy" id="43662"/>
    <lineage>
        <taxon>Bacteria</taxon>
        <taxon>Pseudomonadati</taxon>
        <taxon>Pseudomonadota</taxon>
        <taxon>Gammaproteobacteria</taxon>
        <taxon>Alteromonadales</taxon>
        <taxon>Pseudoalteromonadaceae</taxon>
        <taxon>Pseudoalteromonas</taxon>
    </lineage>
</organism>
<keyword evidence="4" id="KW-0472">Membrane</keyword>
<dbReference type="EMBL" id="PNEL01000016">
    <property type="protein sequence ID" value="TMN79224.1"/>
    <property type="molecule type" value="Genomic_DNA"/>
</dbReference>
<evidence type="ECO:0000313" key="5">
    <source>
        <dbReference type="EMBL" id="TMN79224.1"/>
    </source>
</evidence>
<evidence type="ECO:0000256" key="4">
    <source>
        <dbReference type="SAM" id="Phobius"/>
    </source>
</evidence>
<dbReference type="Gene3D" id="2.40.50.100">
    <property type="match status" value="1"/>
</dbReference>
<dbReference type="RefSeq" id="WP_045963270.1">
    <property type="nucleotide sequence ID" value="NZ_JXXW01000019.1"/>
</dbReference>
<proteinExistence type="predicted"/>